<keyword evidence="3" id="KW-1185">Reference proteome</keyword>
<proteinExistence type="predicted"/>
<reference evidence="3" key="1">
    <citation type="submission" date="2013-11" db="EMBL/GenBank/DDBJ databases">
        <authorList>
            <person name="Hoang H.T."/>
            <person name="Killian M.L."/>
            <person name="Madson D.M."/>
            <person name="Arruda P.H.E."/>
            <person name="Sun D."/>
            <person name="Schwartz K.J."/>
            <person name="Yoon K."/>
        </authorList>
    </citation>
    <scope>NUCLEOTIDE SEQUENCE [LARGE SCALE GENOMIC DNA]</scope>
    <source>
        <strain evidence="3">CDK2</strain>
    </source>
</reference>
<sequence length="103" mass="11250">MTDDPPSPPATLPAELVDALADATPEQLRAVSRHAEALAEHKACEARLTDAADDADAAERPDGVPAKASTTIKEINGNRYYYWQWREGETVRSQYKGPVANEE</sequence>
<dbReference type="Proteomes" id="UP000050535">
    <property type="component" value="Unassembled WGS sequence"/>
</dbReference>
<evidence type="ECO:0000313" key="2">
    <source>
        <dbReference type="EMBL" id="KPN29012.1"/>
    </source>
</evidence>
<comment type="caution">
    <text evidence="2">The sequence shown here is derived from an EMBL/GenBank/DDBJ whole genome shotgun (WGS) entry which is preliminary data.</text>
</comment>
<protein>
    <recommendedName>
        <fullName evidence="1">DUF6788 domain-containing protein</fullName>
    </recommendedName>
</protein>
<organism evidence="2 3">
    <name type="scientific">Halolamina pelagica</name>
    <dbReference type="NCBI Taxonomy" id="699431"/>
    <lineage>
        <taxon>Archaea</taxon>
        <taxon>Methanobacteriati</taxon>
        <taxon>Methanobacteriota</taxon>
        <taxon>Stenosarchaea group</taxon>
        <taxon>Halobacteria</taxon>
        <taxon>Halobacteriales</taxon>
        <taxon>Haloferacaceae</taxon>
    </lineage>
</organism>
<name>A0A0P7GKM5_9EURY</name>
<dbReference type="RefSeq" id="WP_054584819.1">
    <property type="nucleotide sequence ID" value="NZ_LGUC01000002.1"/>
</dbReference>
<dbReference type="Pfam" id="PF20586">
    <property type="entry name" value="DUF6788"/>
    <property type="match status" value="1"/>
</dbReference>
<evidence type="ECO:0000313" key="3">
    <source>
        <dbReference type="Proteomes" id="UP000050535"/>
    </source>
</evidence>
<accession>A0A0P7GKM5</accession>
<evidence type="ECO:0000259" key="1">
    <source>
        <dbReference type="Pfam" id="PF20586"/>
    </source>
</evidence>
<dbReference type="PATRIC" id="fig|699431.3.peg.3328"/>
<dbReference type="OrthoDB" id="313437at2157"/>
<dbReference type="AlphaFoldDB" id="A0A0P7GKM5"/>
<feature type="domain" description="DUF6788" evidence="1">
    <location>
        <begin position="70"/>
        <end position="100"/>
    </location>
</feature>
<gene>
    <name evidence="2" type="ORF">SY89_03246</name>
</gene>
<dbReference type="EMBL" id="LGUC01000002">
    <property type="protein sequence ID" value="KPN29012.1"/>
    <property type="molecule type" value="Genomic_DNA"/>
</dbReference>
<dbReference type="InterPro" id="IPR046738">
    <property type="entry name" value="DUF6788"/>
</dbReference>